<evidence type="ECO:0000259" key="3">
    <source>
        <dbReference type="Pfam" id="PF01408"/>
    </source>
</evidence>
<dbReference type="InterPro" id="IPR000683">
    <property type="entry name" value="Gfo/Idh/MocA-like_OxRdtase_N"/>
</dbReference>
<dbReference type="AlphaFoldDB" id="A0AA45LDZ8"/>
<evidence type="ECO:0000256" key="2">
    <source>
        <dbReference type="ARBA" id="ARBA00023002"/>
    </source>
</evidence>
<name>A0AA45LDZ8_9PSEU</name>
<dbReference type="GO" id="GO:0016491">
    <property type="term" value="F:oxidoreductase activity"/>
    <property type="evidence" value="ECO:0007669"/>
    <property type="project" value="UniProtKB-KW"/>
</dbReference>
<feature type="domain" description="Gfo/Idh/MocA-like oxidoreductase N-terminal" evidence="3">
    <location>
        <begin position="6"/>
        <end position="122"/>
    </location>
</feature>
<dbReference type="Gene3D" id="3.30.360.10">
    <property type="entry name" value="Dihydrodipicolinate Reductase, domain 2"/>
    <property type="match status" value="1"/>
</dbReference>
<comment type="similarity">
    <text evidence="1">Belongs to the Gfo/Idh/MocA family.</text>
</comment>
<organism evidence="5 6">
    <name type="scientific">Actinosynnema pretiosum subsp. pretiosum</name>
    <dbReference type="NCBI Taxonomy" id="103721"/>
    <lineage>
        <taxon>Bacteria</taxon>
        <taxon>Bacillati</taxon>
        <taxon>Actinomycetota</taxon>
        <taxon>Actinomycetes</taxon>
        <taxon>Pseudonocardiales</taxon>
        <taxon>Pseudonocardiaceae</taxon>
        <taxon>Actinosynnema</taxon>
    </lineage>
</organism>
<feature type="domain" description="GFO/IDH/MocA-like oxidoreductase" evidence="4">
    <location>
        <begin position="133"/>
        <end position="248"/>
    </location>
</feature>
<dbReference type="Proteomes" id="UP000677152">
    <property type="component" value="Chromosome"/>
</dbReference>
<keyword evidence="2" id="KW-0560">Oxidoreductase</keyword>
<dbReference type="InterPro" id="IPR055170">
    <property type="entry name" value="GFO_IDH_MocA-like_dom"/>
</dbReference>
<accession>A0AA45LDZ8</accession>
<dbReference type="SUPFAM" id="SSF55347">
    <property type="entry name" value="Glyceraldehyde-3-phosphate dehydrogenase-like, C-terminal domain"/>
    <property type="match status" value="1"/>
</dbReference>
<dbReference type="PANTHER" id="PTHR22604:SF105">
    <property type="entry name" value="TRANS-1,2-DIHYDROBENZENE-1,2-DIOL DEHYDROGENASE"/>
    <property type="match status" value="1"/>
</dbReference>
<dbReference type="Pfam" id="PF22725">
    <property type="entry name" value="GFO_IDH_MocA_C3"/>
    <property type="match status" value="1"/>
</dbReference>
<evidence type="ECO:0000313" key="6">
    <source>
        <dbReference type="Proteomes" id="UP000677152"/>
    </source>
</evidence>
<dbReference type="SUPFAM" id="SSF51735">
    <property type="entry name" value="NAD(P)-binding Rossmann-fold domains"/>
    <property type="match status" value="1"/>
</dbReference>
<dbReference type="Pfam" id="PF01408">
    <property type="entry name" value="GFO_IDH_MocA"/>
    <property type="match status" value="1"/>
</dbReference>
<evidence type="ECO:0000256" key="1">
    <source>
        <dbReference type="ARBA" id="ARBA00010928"/>
    </source>
</evidence>
<dbReference type="PANTHER" id="PTHR22604">
    <property type="entry name" value="OXIDOREDUCTASES"/>
    <property type="match status" value="1"/>
</dbReference>
<proteinExistence type="inferred from homology"/>
<evidence type="ECO:0000259" key="4">
    <source>
        <dbReference type="Pfam" id="PF22725"/>
    </source>
</evidence>
<dbReference type="InterPro" id="IPR050984">
    <property type="entry name" value="Gfo/Idh/MocA_domain"/>
</dbReference>
<dbReference type="EMBL" id="CP073249">
    <property type="protein sequence ID" value="QUF08022.1"/>
    <property type="molecule type" value="Genomic_DNA"/>
</dbReference>
<protein>
    <submittedName>
        <fullName evidence="5">Gfo/Idh/MocA family oxidoreductase</fullName>
    </submittedName>
</protein>
<reference evidence="5" key="1">
    <citation type="submission" date="2021-04" db="EMBL/GenBank/DDBJ databases">
        <title>Genomic sequence of Actinosynnema pretiosum subsp. pretiosum ATCC 31280 (C-14919).</title>
        <authorList>
            <person name="Bai L."/>
            <person name="Wang X."/>
            <person name="Xiao Y."/>
        </authorList>
    </citation>
    <scope>NUCLEOTIDE SEQUENCE</scope>
    <source>
        <strain evidence="5">ATCC 31280</strain>
    </source>
</reference>
<dbReference type="Gene3D" id="3.40.50.720">
    <property type="entry name" value="NAD(P)-binding Rossmann-like Domain"/>
    <property type="match status" value="1"/>
</dbReference>
<evidence type="ECO:0000313" key="5">
    <source>
        <dbReference type="EMBL" id="QUF08022.1"/>
    </source>
</evidence>
<gene>
    <name evidence="5" type="ORF">KCV87_18150</name>
</gene>
<dbReference type="GO" id="GO:0000166">
    <property type="term" value="F:nucleotide binding"/>
    <property type="evidence" value="ECO:0007669"/>
    <property type="project" value="InterPro"/>
</dbReference>
<dbReference type="InterPro" id="IPR036291">
    <property type="entry name" value="NAD(P)-bd_dom_sf"/>
</dbReference>
<sequence length="333" mass="35705">MVLRTVRWGIVATGGIADVVTADLLALEGSEALAVSSRKLERAREFATKHGIPRAYGSVEELVADPDVDVVYVATPHAQHRSAARLALEAGKHVLCEKPMTLTVEDTRELVELARERGLFLMEAIWTRFNPLIRQVRAAVADGEIGDVRSVRADFGFALPFEPGHRLWNPELGGGSLMDLGLYPVSIAQMLLGDPTTIQVTGSLAPSGVDAEAALLLGYESGAHALLTSTLTTSPGSYATVFGTEGRIDLHQPAHCPTRVVINDVERTAELEGSGYVPQLREVADRVRAGDTESPDMSWADSLSIARVLAEGVARLGVRYPQPDRDVTPPTAG</sequence>